<name>A0A0F9BFG4_9ZZZZ</name>
<comment type="caution">
    <text evidence="1">The sequence shown here is derived from an EMBL/GenBank/DDBJ whole genome shotgun (WGS) entry which is preliminary data.</text>
</comment>
<gene>
    <name evidence="1" type="ORF">LCGC14_2534420</name>
</gene>
<dbReference type="AlphaFoldDB" id="A0A0F9BFG4"/>
<sequence length="35" mass="3833">DLEGFEPPLPTGLSRGAVPIRYRSLVDLRGVEPPE</sequence>
<evidence type="ECO:0000313" key="1">
    <source>
        <dbReference type="EMBL" id="KKL12572.1"/>
    </source>
</evidence>
<dbReference type="EMBL" id="LAZR01041201">
    <property type="protein sequence ID" value="KKL12572.1"/>
    <property type="molecule type" value="Genomic_DNA"/>
</dbReference>
<proteinExistence type="predicted"/>
<accession>A0A0F9BFG4</accession>
<feature type="non-terminal residue" evidence="1">
    <location>
        <position position="1"/>
    </location>
</feature>
<reference evidence="1" key="1">
    <citation type="journal article" date="2015" name="Nature">
        <title>Complex archaea that bridge the gap between prokaryotes and eukaryotes.</title>
        <authorList>
            <person name="Spang A."/>
            <person name="Saw J.H."/>
            <person name="Jorgensen S.L."/>
            <person name="Zaremba-Niedzwiedzka K."/>
            <person name="Martijn J."/>
            <person name="Lind A.E."/>
            <person name="van Eijk R."/>
            <person name="Schleper C."/>
            <person name="Guy L."/>
            <person name="Ettema T.J."/>
        </authorList>
    </citation>
    <scope>NUCLEOTIDE SEQUENCE</scope>
</reference>
<organism evidence="1">
    <name type="scientific">marine sediment metagenome</name>
    <dbReference type="NCBI Taxonomy" id="412755"/>
    <lineage>
        <taxon>unclassified sequences</taxon>
        <taxon>metagenomes</taxon>
        <taxon>ecological metagenomes</taxon>
    </lineage>
</organism>
<protein>
    <submittedName>
        <fullName evidence="1">Uncharacterized protein</fullName>
    </submittedName>
</protein>